<dbReference type="PROSITE" id="PS51257">
    <property type="entry name" value="PROKAR_LIPOPROTEIN"/>
    <property type="match status" value="1"/>
</dbReference>
<dbReference type="Proteomes" id="UP001595665">
    <property type="component" value="Unassembled WGS sequence"/>
</dbReference>
<dbReference type="RefSeq" id="WP_379734496.1">
    <property type="nucleotide sequence ID" value="NZ_JBHRVV010000001.1"/>
</dbReference>
<accession>A0ABV7PJF0</accession>
<evidence type="ECO:0000313" key="1">
    <source>
        <dbReference type="EMBL" id="MFC3458084.1"/>
    </source>
</evidence>
<comment type="caution">
    <text evidence="1">The sequence shown here is derived from an EMBL/GenBank/DDBJ whole genome shotgun (WGS) entry which is preliminary data.</text>
</comment>
<name>A0ABV7PJF0_9BURK</name>
<evidence type="ECO:0008006" key="3">
    <source>
        <dbReference type="Google" id="ProtNLM"/>
    </source>
</evidence>
<protein>
    <recommendedName>
        <fullName evidence="3">Lipoprotein</fullName>
    </recommendedName>
</protein>
<proteinExistence type="predicted"/>
<organism evidence="1 2">
    <name type="scientific">Massilia haematophila</name>
    <dbReference type="NCBI Taxonomy" id="457923"/>
    <lineage>
        <taxon>Bacteria</taxon>
        <taxon>Pseudomonadati</taxon>
        <taxon>Pseudomonadota</taxon>
        <taxon>Betaproteobacteria</taxon>
        <taxon>Burkholderiales</taxon>
        <taxon>Oxalobacteraceae</taxon>
        <taxon>Telluria group</taxon>
        <taxon>Massilia</taxon>
    </lineage>
</organism>
<sequence>MRRSCVIPAAFAVAILAACGRSEGPADRTAGGASASTGQIDYWAMLAPLVAGSHGGDCARLPVSEPLPGAAITLGRDGRLTAPGIDVDMRRAQMIQLGREVRDGAVQVSAMLSIDAADGPVLSLVDEGTPDGAAATLMRNASQISCARGSPLDKLRGQPLYKAAAGVIEGAARTLKCGSMKTRMAWTNTEFKVVDGILTLGAETFDLRRADRETLMFTAEESQLAYSFSLPGGPLMYVFYDAAGRVRSVEGRTEVETTHACHTDV</sequence>
<evidence type="ECO:0000313" key="2">
    <source>
        <dbReference type="Proteomes" id="UP001595665"/>
    </source>
</evidence>
<keyword evidence="2" id="KW-1185">Reference proteome</keyword>
<gene>
    <name evidence="1" type="ORF">ACFOPH_07450</name>
</gene>
<dbReference type="EMBL" id="JBHRVV010000001">
    <property type="protein sequence ID" value="MFC3458084.1"/>
    <property type="molecule type" value="Genomic_DNA"/>
</dbReference>
<reference evidence="2" key="1">
    <citation type="journal article" date="2019" name="Int. J. Syst. Evol. Microbiol.">
        <title>The Global Catalogue of Microorganisms (GCM) 10K type strain sequencing project: providing services to taxonomists for standard genome sequencing and annotation.</title>
        <authorList>
            <consortium name="The Broad Institute Genomics Platform"/>
            <consortium name="The Broad Institute Genome Sequencing Center for Infectious Disease"/>
            <person name="Wu L."/>
            <person name="Ma J."/>
        </authorList>
    </citation>
    <scope>NUCLEOTIDE SEQUENCE [LARGE SCALE GENOMIC DNA]</scope>
    <source>
        <strain evidence="2">CCM 7480</strain>
    </source>
</reference>